<keyword evidence="3" id="KW-1185">Reference proteome</keyword>
<gene>
    <name evidence="2" type="ORF">EDD27_3324</name>
</gene>
<accession>A0A438M622</accession>
<dbReference type="Proteomes" id="UP000284824">
    <property type="component" value="Unassembled WGS sequence"/>
</dbReference>
<organism evidence="2 3">
    <name type="scientific">Nonomuraea polychroma</name>
    <dbReference type="NCBI Taxonomy" id="46176"/>
    <lineage>
        <taxon>Bacteria</taxon>
        <taxon>Bacillati</taxon>
        <taxon>Actinomycetota</taxon>
        <taxon>Actinomycetes</taxon>
        <taxon>Streptosporangiales</taxon>
        <taxon>Streptosporangiaceae</taxon>
        <taxon>Nonomuraea</taxon>
    </lineage>
</organism>
<evidence type="ECO:0000256" key="1">
    <source>
        <dbReference type="SAM" id="SignalP"/>
    </source>
</evidence>
<feature type="chain" id="PRO_5019271761" evidence="1">
    <location>
        <begin position="28"/>
        <end position="448"/>
    </location>
</feature>
<comment type="caution">
    <text evidence="2">The sequence shown here is derived from an EMBL/GenBank/DDBJ whole genome shotgun (WGS) entry which is preliminary data.</text>
</comment>
<dbReference type="PROSITE" id="PS51318">
    <property type="entry name" value="TAT"/>
    <property type="match status" value="1"/>
</dbReference>
<reference evidence="2 3" key="1">
    <citation type="submission" date="2019-01" db="EMBL/GenBank/DDBJ databases">
        <title>Sequencing the genomes of 1000 actinobacteria strains.</title>
        <authorList>
            <person name="Klenk H.-P."/>
        </authorList>
    </citation>
    <scope>NUCLEOTIDE SEQUENCE [LARGE SCALE GENOMIC DNA]</scope>
    <source>
        <strain evidence="2 3">DSM 43925</strain>
    </source>
</reference>
<keyword evidence="1" id="KW-0732">Signal</keyword>
<dbReference type="InterPro" id="IPR006311">
    <property type="entry name" value="TAT_signal"/>
</dbReference>
<dbReference type="AlphaFoldDB" id="A0A438M622"/>
<dbReference type="SUPFAM" id="SSF50939">
    <property type="entry name" value="Sialidases"/>
    <property type="match status" value="1"/>
</dbReference>
<dbReference type="RefSeq" id="WP_127933204.1">
    <property type="nucleotide sequence ID" value="NZ_SAUN01000001.1"/>
</dbReference>
<proteinExistence type="predicted"/>
<evidence type="ECO:0000313" key="2">
    <source>
        <dbReference type="EMBL" id="RVX40883.1"/>
    </source>
</evidence>
<feature type="signal peptide" evidence="1">
    <location>
        <begin position="1"/>
        <end position="27"/>
    </location>
</feature>
<dbReference type="Gene3D" id="2.120.10.10">
    <property type="match status" value="1"/>
</dbReference>
<dbReference type="EMBL" id="SAUN01000001">
    <property type="protein sequence ID" value="RVX40883.1"/>
    <property type="molecule type" value="Genomic_DNA"/>
</dbReference>
<evidence type="ECO:0000313" key="3">
    <source>
        <dbReference type="Proteomes" id="UP000284824"/>
    </source>
</evidence>
<name>A0A438M622_9ACTN</name>
<protein>
    <submittedName>
        <fullName evidence="2">Putative BNR repeat neuraminidase</fullName>
    </submittedName>
</protein>
<dbReference type="CDD" id="cd15482">
    <property type="entry name" value="Sialidase_non-viral"/>
    <property type="match status" value="1"/>
</dbReference>
<sequence>MIKRRNFLLGGTLVALAPLLPDSPAFASAGSGFAVQTVATGVAAKSDRRAMAGGLYDPVAGKTFVSWTGENTHPYVAAYDHATGAWTQPIKVGQSPKADSHHYPVMIQADDGRLLVFYGSHNSVQRLATSQPHTVEGDWTDGTIDAAPRSTYPMPVKASNGDIYLFFRSTPHNDDPSLPTDYRPIHYVLSTDDGRTWTRSRDLEGIPHAIGSTDRPDNCNEIYIGEIEVTPAQGNVPERFHFVWTLAGGGPGRHEHDYYHRNLYYAAFQPGDRRFYSAAGDDLGAGVDCGAASRLPLVLETELKRAKPLSRDVGYTHLVGSMAGNRPVLLFMLQDGDTTVVHAAAWQGHDWRIAEMTREATLFDKEQISPTAFRVYASPADGTSAVYTYILENGSHWRSEARVPTPTRIQRASLIAGFRDPARVVLTGSAASPTVPAGGMFVLGMPGT</sequence>
<dbReference type="Pfam" id="PF15892">
    <property type="entry name" value="BNR_4"/>
    <property type="match status" value="1"/>
</dbReference>
<dbReference type="InterPro" id="IPR036278">
    <property type="entry name" value="Sialidase_sf"/>
</dbReference>
<dbReference type="OrthoDB" id="3493799at2"/>